<dbReference type="CDD" id="cd17039">
    <property type="entry name" value="Ubl_ubiquitin_like"/>
    <property type="match status" value="3"/>
</dbReference>
<proteinExistence type="predicted"/>
<protein>
    <recommendedName>
        <fullName evidence="1">Ubiquitin-like domain-containing protein</fullName>
    </recommendedName>
</protein>
<dbReference type="EMBL" id="LR862135">
    <property type="protein sequence ID" value="CAD1841017.1"/>
    <property type="molecule type" value="Genomic_DNA"/>
</dbReference>
<dbReference type="InterPro" id="IPR029071">
    <property type="entry name" value="Ubiquitin-like_domsf"/>
</dbReference>
<feature type="domain" description="Ubiquitin-like" evidence="1">
    <location>
        <begin position="146"/>
        <end position="212"/>
    </location>
</feature>
<accession>A0A6V7QDT1</accession>
<dbReference type="SUPFAM" id="SSF54236">
    <property type="entry name" value="Ubiquitin-like"/>
    <property type="match status" value="3"/>
</dbReference>
<gene>
    <name evidence="2" type="ORF">CB5_LOCUS24228</name>
</gene>
<evidence type="ECO:0000313" key="2">
    <source>
        <dbReference type="EMBL" id="CAD1841017.1"/>
    </source>
</evidence>
<evidence type="ECO:0000259" key="1">
    <source>
        <dbReference type="PROSITE" id="PS50053"/>
    </source>
</evidence>
<dbReference type="Gene3D" id="3.10.20.90">
    <property type="entry name" value="Phosphatidylinositol 3-kinase Catalytic Subunit, Chain A, domain 1"/>
    <property type="match status" value="3"/>
</dbReference>
<organism evidence="2">
    <name type="scientific">Ananas comosus var. bracteatus</name>
    <name type="common">red pineapple</name>
    <dbReference type="NCBI Taxonomy" id="296719"/>
    <lineage>
        <taxon>Eukaryota</taxon>
        <taxon>Viridiplantae</taxon>
        <taxon>Streptophyta</taxon>
        <taxon>Embryophyta</taxon>
        <taxon>Tracheophyta</taxon>
        <taxon>Spermatophyta</taxon>
        <taxon>Magnoliopsida</taxon>
        <taxon>Liliopsida</taxon>
        <taxon>Poales</taxon>
        <taxon>Bromeliaceae</taxon>
        <taxon>Bromelioideae</taxon>
        <taxon>Ananas</taxon>
    </lineage>
</organism>
<reference evidence="2" key="1">
    <citation type="submission" date="2020-07" db="EMBL/GenBank/DDBJ databases">
        <authorList>
            <person name="Lin J."/>
        </authorList>
    </citation>
    <scope>NUCLEOTIDE SEQUENCE</scope>
</reference>
<name>A0A6V7QDT1_ANACO</name>
<dbReference type="InterPro" id="IPR000626">
    <property type="entry name" value="Ubiquitin-like_dom"/>
</dbReference>
<sequence>MCNFASSKVIAKTGNAIPGPSRRPNGGGEMKIFVRSENYGNFVLEVEKSHTIEDVLITLVPHEVLQSGLWDIDLDFNGSPLMEIERSLAHYGIQNGSILQLECIQGGARSDSDDHLYTAELPASVAELWNSKWDSAGEPDQFASEMKITVQSDATHNYHLLVCCRNTVEDVLVKILGSDRAGRAPEPRLFFNDLELQKQKTLAEYGIEHGSSEDYGNYALEVNSSNTIEDVLITVLGKWPGALYFNGHRLLETAKSLADYSIEDGSILHLDVFELNLVHIVSTVLEFQIIYH</sequence>
<dbReference type="PROSITE" id="PS50053">
    <property type="entry name" value="UBIQUITIN_2"/>
    <property type="match status" value="1"/>
</dbReference>
<dbReference type="AlphaFoldDB" id="A0A6V7QDT1"/>